<protein>
    <submittedName>
        <fullName evidence="1">Uncharacterized protein</fullName>
    </submittedName>
</protein>
<reference evidence="1 2" key="1">
    <citation type="submission" date="2013-02" db="EMBL/GenBank/DDBJ databases">
        <title>The Genome Sequence of Acinetobacter sp. NIPH 809.</title>
        <authorList>
            <consortium name="The Broad Institute Genome Sequencing Platform"/>
            <consortium name="The Broad Institute Genome Sequencing Center for Infectious Disease"/>
            <person name="Cerqueira G."/>
            <person name="Feldgarden M."/>
            <person name="Courvalin P."/>
            <person name="Perichon B."/>
            <person name="Grillot-Courvalin C."/>
            <person name="Clermont D."/>
            <person name="Rocha E."/>
            <person name="Yoon E.-J."/>
            <person name="Nemec A."/>
            <person name="Walker B."/>
            <person name="Young S.K."/>
            <person name="Zeng Q."/>
            <person name="Gargeya S."/>
            <person name="Fitzgerald M."/>
            <person name="Haas B."/>
            <person name="Abouelleil A."/>
            <person name="Alvarado L."/>
            <person name="Arachchi H.M."/>
            <person name="Berlin A.M."/>
            <person name="Chapman S.B."/>
            <person name="Dewar J."/>
            <person name="Goldberg J."/>
            <person name="Griggs A."/>
            <person name="Gujja S."/>
            <person name="Hansen M."/>
            <person name="Howarth C."/>
            <person name="Imamovic A."/>
            <person name="Larimer J."/>
            <person name="McCowan C."/>
            <person name="Murphy C."/>
            <person name="Neiman D."/>
            <person name="Pearson M."/>
            <person name="Priest M."/>
            <person name="Roberts A."/>
            <person name="Saif S."/>
            <person name="Shea T."/>
            <person name="Sisk P."/>
            <person name="Sykes S."/>
            <person name="Wortman J."/>
            <person name="Nusbaum C."/>
            <person name="Birren B."/>
        </authorList>
    </citation>
    <scope>NUCLEOTIDE SEQUENCE [LARGE SCALE GENOMIC DNA]</scope>
    <source>
        <strain evidence="1 2">NIPH 809</strain>
    </source>
</reference>
<accession>A0ABN0JGK1</accession>
<dbReference type="EMBL" id="APOI01000014">
    <property type="protein sequence ID" value="ENU24223.1"/>
    <property type="molecule type" value="Genomic_DNA"/>
</dbReference>
<dbReference type="Proteomes" id="UP000013034">
    <property type="component" value="Unassembled WGS sequence"/>
</dbReference>
<keyword evidence="2" id="KW-1185">Reference proteome</keyword>
<proteinExistence type="predicted"/>
<evidence type="ECO:0000313" key="2">
    <source>
        <dbReference type="Proteomes" id="UP000013034"/>
    </source>
</evidence>
<evidence type="ECO:0000313" key="1">
    <source>
        <dbReference type="EMBL" id="ENU24223.1"/>
    </source>
</evidence>
<dbReference type="RefSeq" id="WP_004653674.1">
    <property type="nucleotide sequence ID" value="NZ_KB849179.1"/>
</dbReference>
<gene>
    <name evidence="1" type="ORF">F993_01539</name>
</gene>
<comment type="caution">
    <text evidence="1">The sequence shown here is derived from an EMBL/GenBank/DDBJ whole genome shotgun (WGS) entry which is preliminary data.</text>
</comment>
<organism evidence="1 2">
    <name type="scientific">Acinetobacter proteolyticus</name>
    <dbReference type="NCBI Taxonomy" id="1776741"/>
    <lineage>
        <taxon>Bacteria</taxon>
        <taxon>Pseudomonadati</taxon>
        <taxon>Pseudomonadota</taxon>
        <taxon>Gammaproteobacteria</taxon>
        <taxon>Moraxellales</taxon>
        <taxon>Moraxellaceae</taxon>
        <taxon>Acinetobacter</taxon>
    </lineage>
</organism>
<name>A0ABN0JGK1_9GAMM</name>
<sequence>MDNQELLRLFYEKLSSFTPDELQNRLKKAESELETLGFFNDFSDDIVEYYSSNNLSVFIKLFDDNKHQFESRHNISSNKLFRDSHYLSILEIKPDYQTLINHYIHDIFNVSIKHEWEAIHSLVKESHSKKRSSHRDALDFDFGYGWLPDLNNQCSYEKVGMVVNL</sequence>